<dbReference type="GO" id="GO:0004553">
    <property type="term" value="F:hydrolase activity, hydrolyzing O-glycosyl compounds"/>
    <property type="evidence" value="ECO:0007669"/>
    <property type="project" value="InterPro"/>
</dbReference>
<evidence type="ECO:0000256" key="3">
    <source>
        <dbReference type="ARBA" id="ARBA00023295"/>
    </source>
</evidence>
<dbReference type="InterPro" id="IPR044965">
    <property type="entry name" value="Glyco_hydro_17_plant"/>
</dbReference>
<dbReference type="InterPro" id="IPR017853">
    <property type="entry name" value="GH"/>
</dbReference>
<organism evidence="5 6">
    <name type="scientific">Tetracentron sinense</name>
    <name type="common">Spur-leaf</name>
    <dbReference type="NCBI Taxonomy" id="13715"/>
    <lineage>
        <taxon>Eukaryota</taxon>
        <taxon>Viridiplantae</taxon>
        <taxon>Streptophyta</taxon>
        <taxon>Embryophyta</taxon>
        <taxon>Tracheophyta</taxon>
        <taxon>Spermatophyta</taxon>
        <taxon>Magnoliopsida</taxon>
        <taxon>Trochodendrales</taxon>
        <taxon>Trochodendraceae</taxon>
        <taxon>Tetracentron</taxon>
    </lineage>
</organism>
<evidence type="ECO:0000256" key="4">
    <source>
        <dbReference type="RuleBase" id="RU004335"/>
    </source>
</evidence>
<dbReference type="PANTHER" id="PTHR32227">
    <property type="entry name" value="GLUCAN ENDO-1,3-BETA-GLUCOSIDASE BG1-RELATED-RELATED"/>
    <property type="match status" value="1"/>
</dbReference>
<comment type="similarity">
    <text evidence="1 4">Belongs to the glycosyl hydrolase 17 family.</text>
</comment>
<evidence type="ECO:0000256" key="2">
    <source>
        <dbReference type="ARBA" id="ARBA00022801"/>
    </source>
</evidence>
<proteinExistence type="inferred from homology"/>
<keyword evidence="6" id="KW-1185">Reference proteome</keyword>
<accession>A0A835DJU7</accession>
<keyword evidence="2" id="KW-0378">Hydrolase</keyword>
<dbReference type="AlphaFoldDB" id="A0A835DJU7"/>
<dbReference type="InterPro" id="IPR000490">
    <property type="entry name" value="Glyco_hydro_17"/>
</dbReference>
<dbReference type="Gene3D" id="3.20.20.80">
    <property type="entry name" value="Glycosidases"/>
    <property type="match status" value="1"/>
</dbReference>
<dbReference type="EMBL" id="JABCRI010000007">
    <property type="protein sequence ID" value="KAF8403292.1"/>
    <property type="molecule type" value="Genomic_DNA"/>
</dbReference>
<sequence length="182" mass="19936">MACGNPSGKLWQKSGVFKQLEAILRGGHVFKTRAKLIDRHFPRGGRNPRKEMEPVMASFLHFLFLLLSGPGSPVQIFSIGIGINYGADPNVLRAFSNSNVDFIVGVGNEIEEEQGTPMKPSVPIDIYVFALFNEDLKPGPASERKYGLYYPDGTPVYNIGLQGYLPEIASASNINDSVSKCD</sequence>
<comment type="caution">
    <text evidence="5">The sequence shown here is derived from an EMBL/GenBank/DDBJ whole genome shotgun (WGS) entry which is preliminary data.</text>
</comment>
<evidence type="ECO:0000256" key="1">
    <source>
        <dbReference type="ARBA" id="ARBA00008773"/>
    </source>
</evidence>
<dbReference type="SUPFAM" id="SSF51445">
    <property type="entry name" value="(Trans)glycosidases"/>
    <property type="match status" value="1"/>
</dbReference>
<dbReference type="OrthoDB" id="1732345at2759"/>
<dbReference type="Proteomes" id="UP000655225">
    <property type="component" value="Unassembled WGS sequence"/>
</dbReference>
<evidence type="ECO:0000313" key="6">
    <source>
        <dbReference type="Proteomes" id="UP000655225"/>
    </source>
</evidence>
<dbReference type="Pfam" id="PF00332">
    <property type="entry name" value="Glyco_hydro_17"/>
    <property type="match status" value="1"/>
</dbReference>
<gene>
    <name evidence="5" type="ORF">HHK36_011394</name>
</gene>
<reference evidence="5 6" key="1">
    <citation type="submission" date="2020-04" db="EMBL/GenBank/DDBJ databases">
        <title>Plant Genome Project.</title>
        <authorList>
            <person name="Zhang R.-G."/>
        </authorList>
    </citation>
    <scope>NUCLEOTIDE SEQUENCE [LARGE SCALE GENOMIC DNA]</scope>
    <source>
        <strain evidence="5">YNK0</strain>
        <tissue evidence="5">Leaf</tissue>
    </source>
</reference>
<name>A0A835DJU7_TETSI</name>
<evidence type="ECO:0000313" key="5">
    <source>
        <dbReference type="EMBL" id="KAF8403292.1"/>
    </source>
</evidence>
<dbReference type="GO" id="GO:0005975">
    <property type="term" value="P:carbohydrate metabolic process"/>
    <property type="evidence" value="ECO:0007669"/>
    <property type="project" value="InterPro"/>
</dbReference>
<protein>
    <submittedName>
        <fullName evidence="5">Uncharacterized protein</fullName>
    </submittedName>
</protein>
<keyword evidence="3" id="KW-0326">Glycosidase</keyword>